<feature type="non-terminal residue" evidence="2">
    <location>
        <position position="1"/>
    </location>
</feature>
<dbReference type="Proteomes" id="UP001311232">
    <property type="component" value="Unassembled WGS sequence"/>
</dbReference>
<evidence type="ECO:0000313" key="2">
    <source>
        <dbReference type="EMBL" id="KAK5603765.1"/>
    </source>
</evidence>
<evidence type="ECO:0000313" key="3">
    <source>
        <dbReference type="Proteomes" id="UP001311232"/>
    </source>
</evidence>
<feature type="compositionally biased region" description="Gly residues" evidence="1">
    <location>
        <begin position="54"/>
        <end position="80"/>
    </location>
</feature>
<protein>
    <submittedName>
        <fullName evidence="2">Uncharacterized protein</fullName>
    </submittedName>
</protein>
<gene>
    <name evidence="2" type="ORF">CRENBAI_001310</name>
</gene>
<sequence length="132" mass="13545">GQLSWAKAPGRAPFGKRGSRGNGSGQRGVKNPSWGTTKWEARDAPGYGDPGPHPGAGGPGVGDSWGGTWGAGLPLGGPGAGAPTPRTRERGPIPQGAQGTWGGKTGGPGKEDWVADKGWSPQRPDPRMFRWL</sequence>
<comment type="caution">
    <text evidence="2">The sequence shown here is derived from an EMBL/GenBank/DDBJ whole genome shotgun (WGS) entry which is preliminary data.</text>
</comment>
<organism evidence="2 3">
    <name type="scientific">Crenichthys baileyi</name>
    <name type="common">White River springfish</name>
    <dbReference type="NCBI Taxonomy" id="28760"/>
    <lineage>
        <taxon>Eukaryota</taxon>
        <taxon>Metazoa</taxon>
        <taxon>Chordata</taxon>
        <taxon>Craniata</taxon>
        <taxon>Vertebrata</taxon>
        <taxon>Euteleostomi</taxon>
        <taxon>Actinopterygii</taxon>
        <taxon>Neopterygii</taxon>
        <taxon>Teleostei</taxon>
        <taxon>Neoteleostei</taxon>
        <taxon>Acanthomorphata</taxon>
        <taxon>Ovalentaria</taxon>
        <taxon>Atherinomorphae</taxon>
        <taxon>Cyprinodontiformes</taxon>
        <taxon>Goodeidae</taxon>
        <taxon>Crenichthys</taxon>
    </lineage>
</organism>
<evidence type="ECO:0000256" key="1">
    <source>
        <dbReference type="SAM" id="MobiDB-lite"/>
    </source>
</evidence>
<accession>A0AAV9R5A3</accession>
<keyword evidence="3" id="KW-1185">Reference proteome</keyword>
<proteinExistence type="predicted"/>
<feature type="compositionally biased region" description="Gly residues" evidence="1">
    <location>
        <begin position="99"/>
        <end position="108"/>
    </location>
</feature>
<dbReference type="AlphaFoldDB" id="A0AAV9R5A3"/>
<feature type="region of interest" description="Disordered" evidence="1">
    <location>
        <begin position="1"/>
        <end position="132"/>
    </location>
</feature>
<name>A0AAV9R5A3_9TELE</name>
<reference evidence="2 3" key="1">
    <citation type="submission" date="2021-06" db="EMBL/GenBank/DDBJ databases">
        <authorList>
            <person name="Palmer J.M."/>
        </authorList>
    </citation>
    <scope>NUCLEOTIDE SEQUENCE [LARGE SCALE GENOMIC DNA]</scope>
    <source>
        <strain evidence="2 3">MEX-2019</strain>
        <tissue evidence="2">Muscle</tissue>
    </source>
</reference>
<dbReference type="EMBL" id="JAHHUM010002405">
    <property type="protein sequence ID" value="KAK5603765.1"/>
    <property type="molecule type" value="Genomic_DNA"/>
</dbReference>